<dbReference type="PATRIC" id="fig|47884.3.peg.4036"/>
<dbReference type="EMBL" id="FNRS01000002">
    <property type="protein sequence ID" value="SED64444.1"/>
    <property type="molecule type" value="Genomic_DNA"/>
</dbReference>
<dbReference type="PIRSF" id="PIRSF016482">
    <property type="entry name" value="PilO"/>
    <property type="match status" value="1"/>
</dbReference>
<dbReference type="Proteomes" id="UP000036395">
    <property type="component" value="Unassembled WGS sequence"/>
</dbReference>
<dbReference type="Gene3D" id="3.30.70.60">
    <property type="match status" value="1"/>
</dbReference>
<keyword evidence="1" id="KW-1133">Transmembrane helix</keyword>
<protein>
    <submittedName>
        <fullName evidence="2 3">Pilus assembly protein PilO</fullName>
    </submittedName>
</protein>
<accession>A0A0J6GNC5</accession>
<dbReference type="InterPro" id="IPR014717">
    <property type="entry name" value="Transl_elong_EF1B/ribsomal_bS6"/>
</dbReference>
<evidence type="ECO:0000313" key="3">
    <source>
        <dbReference type="EMBL" id="SED64444.1"/>
    </source>
</evidence>
<dbReference type="Proteomes" id="UP000183155">
    <property type="component" value="Unassembled WGS sequence"/>
</dbReference>
<reference evidence="2 4" key="1">
    <citation type="submission" date="2015-02" db="EMBL/GenBank/DDBJ databases">
        <title>Pseudomonas helleri sp. nov. and Pseudomonas weihenstephanensis sp. nov., isolated from raw cows milk.</title>
        <authorList>
            <person name="von Neubeck M."/>
            <person name="Huptas C."/>
            <person name="Wenning M."/>
            <person name="Scherer S."/>
        </authorList>
    </citation>
    <scope>NUCLEOTIDE SEQUENCE [LARGE SCALE GENOMIC DNA]</scope>
    <source>
        <strain evidence="2 4">DSM 21104</strain>
    </source>
</reference>
<keyword evidence="1" id="KW-0472">Membrane</keyword>
<dbReference type="PANTHER" id="PTHR39555">
    <property type="entry name" value="FIMBRIAL ASSEMBLY PROTEIN PILO-LIKE PROTEIN-RELATED"/>
    <property type="match status" value="1"/>
</dbReference>
<organism evidence="2 4">
    <name type="scientific">Pseudomonas taetrolens</name>
    <dbReference type="NCBI Taxonomy" id="47884"/>
    <lineage>
        <taxon>Bacteria</taxon>
        <taxon>Pseudomonadati</taxon>
        <taxon>Pseudomonadota</taxon>
        <taxon>Gammaproteobacteria</taxon>
        <taxon>Pseudomonadales</taxon>
        <taxon>Pseudomonadaceae</taxon>
        <taxon>Pseudomonas</taxon>
    </lineage>
</organism>
<evidence type="ECO:0000256" key="1">
    <source>
        <dbReference type="SAM" id="Phobius"/>
    </source>
</evidence>
<name>A0A0J6GNC5_PSETA</name>
<dbReference type="PANTHER" id="PTHR39555:SF1">
    <property type="entry name" value="TYPE IV PILUS INNER MEMBRANE COMPONENT PILO"/>
    <property type="match status" value="1"/>
</dbReference>
<dbReference type="AlphaFoldDB" id="A0A0J6GNC5"/>
<reference evidence="3 5" key="2">
    <citation type="submission" date="2016-10" db="EMBL/GenBank/DDBJ databases">
        <authorList>
            <person name="Varghese N."/>
            <person name="Submissions S."/>
        </authorList>
    </citation>
    <scope>NUCLEOTIDE SEQUENCE [LARGE SCALE GENOMIC DNA]</scope>
    <source>
        <strain evidence="3 5">BS3652</strain>
    </source>
</reference>
<dbReference type="STRING" id="47884.SAMN04490203_4353"/>
<dbReference type="EMBL" id="JYLA01000007">
    <property type="protein sequence ID" value="KMM83624.1"/>
    <property type="molecule type" value="Genomic_DNA"/>
</dbReference>
<keyword evidence="5" id="KW-1185">Reference proteome</keyword>
<dbReference type="Gene3D" id="1.10.287.540">
    <property type="entry name" value="Helix hairpin bin"/>
    <property type="match status" value="1"/>
</dbReference>
<proteinExistence type="predicted"/>
<keyword evidence="1" id="KW-0812">Transmembrane</keyword>
<comment type="caution">
    <text evidence="2">The sequence shown here is derived from an EMBL/GenBank/DDBJ whole genome shotgun (WGS) entry which is preliminary data.</text>
</comment>
<dbReference type="GO" id="GO:0043107">
    <property type="term" value="P:type IV pilus-dependent motility"/>
    <property type="evidence" value="ECO:0007669"/>
    <property type="project" value="InterPro"/>
</dbReference>
<evidence type="ECO:0000313" key="5">
    <source>
        <dbReference type="Proteomes" id="UP000183155"/>
    </source>
</evidence>
<evidence type="ECO:0000313" key="4">
    <source>
        <dbReference type="Proteomes" id="UP000036395"/>
    </source>
</evidence>
<dbReference type="InterPro" id="IPR007445">
    <property type="entry name" value="PilO"/>
</dbReference>
<sequence>MPAQWLERLRSLDLRELGHEQIGAWSPRRKAVMAVVWMAILLALGYALVLHLPLTQLQQQREAEAALKTEFESTASRAAGLEAYAAQVRVLEASFSTLLKRLPGQSEFPGLLDEISRLSMASGLFVEYIEWSPEVLQSFYAELPLHMSLTGSYHALGVFISGLSSLSRIVTAHDFTLAPLGNGADGQLRMTLLARTYRNHDQGLIP</sequence>
<dbReference type="Pfam" id="PF04350">
    <property type="entry name" value="PilO"/>
    <property type="match status" value="1"/>
</dbReference>
<dbReference type="GO" id="GO:0043683">
    <property type="term" value="P:type IV pilus assembly"/>
    <property type="evidence" value="ECO:0007669"/>
    <property type="project" value="InterPro"/>
</dbReference>
<dbReference type="OrthoDB" id="9802133at2"/>
<gene>
    <name evidence="3" type="ORF">SAMN04490203_4353</name>
    <name evidence="2" type="ORF">TU78_17740</name>
</gene>
<feature type="transmembrane region" description="Helical" evidence="1">
    <location>
        <begin position="31"/>
        <end position="52"/>
    </location>
</feature>
<evidence type="ECO:0000313" key="2">
    <source>
        <dbReference type="EMBL" id="KMM83624.1"/>
    </source>
</evidence>
<dbReference type="RefSeq" id="WP_048382889.1">
    <property type="nucleotide sequence ID" value="NZ_FNRS01000002.1"/>
</dbReference>